<dbReference type="Proteomes" id="UP001611580">
    <property type="component" value="Unassembled WGS sequence"/>
</dbReference>
<dbReference type="RefSeq" id="WP_397402874.1">
    <property type="nucleotide sequence ID" value="NZ_JBIRYI010000003.1"/>
</dbReference>
<feature type="compositionally biased region" description="Basic and acidic residues" evidence="1">
    <location>
        <begin position="21"/>
        <end position="31"/>
    </location>
</feature>
<dbReference type="CDD" id="cd06553">
    <property type="entry name" value="ASCH_Ef3133_like"/>
    <property type="match status" value="1"/>
</dbReference>
<evidence type="ECO:0000313" key="3">
    <source>
        <dbReference type="EMBL" id="MFI2486732.1"/>
    </source>
</evidence>
<organism evidence="3 4">
    <name type="scientific">Promicromonospora kroppenstedtii</name>
    <dbReference type="NCBI Taxonomy" id="440482"/>
    <lineage>
        <taxon>Bacteria</taxon>
        <taxon>Bacillati</taxon>
        <taxon>Actinomycetota</taxon>
        <taxon>Actinomycetes</taxon>
        <taxon>Micrococcales</taxon>
        <taxon>Promicromonosporaceae</taxon>
        <taxon>Promicromonospora</taxon>
    </lineage>
</organism>
<feature type="region of interest" description="Disordered" evidence="1">
    <location>
        <begin position="1"/>
        <end position="57"/>
    </location>
</feature>
<dbReference type="Gene3D" id="3.10.400.10">
    <property type="entry name" value="Sulfate adenylyltransferase"/>
    <property type="match status" value="1"/>
</dbReference>
<evidence type="ECO:0000256" key="1">
    <source>
        <dbReference type="SAM" id="MobiDB-lite"/>
    </source>
</evidence>
<name>A0ABW7XGU8_9MICO</name>
<protein>
    <submittedName>
        <fullName evidence="3">ASCH domain-containing protein</fullName>
    </submittedName>
</protein>
<gene>
    <name evidence="3" type="ORF">ACH47X_07465</name>
</gene>
<dbReference type="InterPro" id="IPR009326">
    <property type="entry name" value="DUF984"/>
</dbReference>
<evidence type="ECO:0000259" key="2">
    <source>
        <dbReference type="SMART" id="SM01022"/>
    </source>
</evidence>
<dbReference type="PANTHER" id="PTHR39203:SF1">
    <property type="entry name" value="CYTOPLASMIC PROTEIN"/>
    <property type="match status" value="1"/>
</dbReference>
<dbReference type="InterPro" id="IPR015947">
    <property type="entry name" value="PUA-like_sf"/>
</dbReference>
<dbReference type="PANTHER" id="PTHR39203">
    <property type="entry name" value="CYTOPLASMIC PROTEIN-RELATED"/>
    <property type="match status" value="1"/>
</dbReference>
<evidence type="ECO:0000313" key="4">
    <source>
        <dbReference type="Proteomes" id="UP001611580"/>
    </source>
</evidence>
<comment type="caution">
    <text evidence="3">The sequence shown here is derived from an EMBL/GenBank/DDBJ whole genome shotgun (WGS) entry which is preliminary data.</text>
</comment>
<keyword evidence="4" id="KW-1185">Reference proteome</keyword>
<reference evidence="3 4" key="1">
    <citation type="submission" date="2024-10" db="EMBL/GenBank/DDBJ databases">
        <title>The Natural Products Discovery Center: Release of the First 8490 Sequenced Strains for Exploring Actinobacteria Biosynthetic Diversity.</title>
        <authorList>
            <person name="Kalkreuter E."/>
            <person name="Kautsar S.A."/>
            <person name="Yang D."/>
            <person name="Bader C.D."/>
            <person name="Teijaro C.N."/>
            <person name="Fluegel L."/>
            <person name="Davis C.M."/>
            <person name="Simpson J.R."/>
            <person name="Lauterbach L."/>
            <person name="Steele A.D."/>
            <person name="Gui C."/>
            <person name="Meng S."/>
            <person name="Li G."/>
            <person name="Viehrig K."/>
            <person name="Ye F."/>
            <person name="Su P."/>
            <person name="Kiefer A.F."/>
            <person name="Nichols A."/>
            <person name="Cepeda A.J."/>
            <person name="Yan W."/>
            <person name="Fan B."/>
            <person name="Jiang Y."/>
            <person name="Adhikari A."/>
            <person name="Zheng C.-J."/>
            <person name="Schuster L."/>
            <person name="Cowan T.M."/>
            <person name="Smanski M.J."/>
            <person name="Chevrette M.G."/>
            <person name="De Carvalho L.P.S."/>
            <person name="Shen B."/>
        </authorList>
    </citation>
    <scope>NUCLEOTIDE SEQUENCE [LARGE SCALE GENOMIC DNA]</scope>
    <source>
        <strain evidence="3 4">NPDC019481</strain>
    </source>
</reference>
<dbReference type="EMBL" id="JBIRYI010000003">
    <property type="protein sequence ID" value="MFI2486732.1"/>
    <property type="molecule type" value="Genomic_DNA"/>
</dbReference>
<dbReference type="Pfam" id="PF04266">
    <property type="entry name" value="ASCH"/>
    <property type="match status" value="1"/>
</dbReference>
<sequence length="228" mass="24684">MTNDANPQAADDNEQTAAARAESRDSAEREPAGAGPEEFDPATFDPATFDPATFDPESVPVEDAELAAEVLDFWGATRQYAGMAKASIVVGHTVSETVPPPAWSFGDEPELAETLLAAVLAGDKTATSSALWDYDDEGAPLPVVGELSILLDGERHPRALIRTTSVVTTTFDEVDDDFAAAEGEDDRTLESWRAGHEAYFRRTLGEGREFSADMPVVCERFELLYPKR</sequence>
<proteinExistence type="predicted"/>
<accession>A0ABW7XGU8</accession>
<dbReference type="SMART" id="SM01022">
    <property type="entry name" value="ASCH"/>
    <property type="match status" value="1"/>
</dbReference>
<feature type="domain" description="ASCH" evidence="2">
    <location>
        <begin position="103"/>
        <end position="225"/>
    </location>
</feature>
<dbReference type="InterPro" id="IPR007374">
    <property type="entry name" value="ASCH_domain"/>
</dbReference>
<dbReference type="SUPFAM" id="SSF88697">
    <property type="entry name" value="PUA domain-like"/>
    <property type="match status" value="1"/>
</dbReference>